<dbReference type="Proteomes" id="UP001148125">
    <property type="component" value="Unassembled WGS sequence"/>
</dbReference>
<protein>
    <submittedName>
        <fullName evidence="1">Replicative DNA helicase</fullName>
    </submittedName>
</protein>
<dbReference type="EMBL" id="JAOTPO010000025">
    <property type="protein sequence ID" value="MDE5416056.1"/>
    <property type="molecule type" value="Genomic_DNA"/>
</dbReference>
<dbReference type="GO" id="GO:0004386">
    <property type="term" value="F:helicase activity"/>
    <property type="evidence" value="ECO:0007669"/>
    <property type="project" value="UniProtKB-KW"/>
</dbReference>
<keyword evidence="2" id="KW-1185">Reference proteome</keyword>
<keyword evidence="1" id="KW-0378">Hydrolase</keyword>
<comment type="caution">
    <text evidence="1">The sequence shown here is derived from an EMBL/GenBank/DDBJ whole genome shotgun (WGS) entry which is preliminary data.</text>
</comment>
<evidence type="ECO:0000313" key="2">
    <source>
        <dbReference type="Proteomes" id="UP001148125"/>
    </source>
</evidence>
<dbReference type="RefSeq" id="WP_275120645.1">
    <property type="nucleotide sequence ID" value="NZ_JAOTPO010000025.1"/>
</dbReference>
<accession>A0ABT5VLE7</accession>
<gene>
    <name evidence="1" type="ORF">N7Z68_22260</name>
</gene>
<keyword evidence="1" id="KW-0347">Helicase</keyword>
<sequence length="503" mass="59854">MGSELKGITENYRERIQRLALFDPLFRLENKREKDENNEPIDYFGYGLLSLLFFFENMLMRNHKTSVQDLALYLYELNQGKTALSLEGFEKVARTIVETFRPPSGKRNEKAFYNWETREYETVHYSLLKADRADVKTNTQYYKLDEQGLELVFATKEYFTEFQLSINQLVLRKQLEKGEFVGALRQIDEMHIDVESLRKRMSVVKHEIQRNIISDETYTRYKQMVEDINSRLTRENEEFSELQTFVKETKNRLAYDMNSEKDRKAYELILQIDRELGEVHHDHTMLLKESIDLKTTALHAAQESLYYVGIDSFNFKQEITTALVSKPLPLEASKRLVEPFLSLEQCETWSPLTIFQEQRIETREGIERTTAFDDLSEDELQQIENEKVRQIFGDLMKLILNIMGDKEEITLNEVVHALKDDEKEWLDRRIFYQFWYVMHQRSPIMYEKTEDLNESLFEQVLELVSDRYNRIEVKEIQEIIQVTKRYSIQNMKLRLIGGDEDGL</sequence>
<keyword evidence="1" id="KW-0547">Nucleotide-binding</keyword>
<reference evidence="1" key="1">
    <citation type="submission" date="2024-05" db="EMBL/GenBank/DDBJ databases">
        <title>Alkalihalobacillus sp. strain MEB203 novel alkaliphilic bacterium from Lonar Lake, India.</title>
        <authorList>
            <person name="Joshi A."/>
            <person name="Thite S."/>
            <person name="Mengade P."/>
        </authorList>
    </citation>
    <scope>NUCLEOTIDE SEQUENCE</scope>
    <source>
        <strain evidence="1">MEB 203</strain>
    </source>
</reference>
<name>A0ABT5VLE7_9BACI</name>
<organism evidence="1 2">
    <name type="scientific">Alkalihalobacterium chitinilyticum</name>
    <dbReference type="NCBI Taxonomy" id="2980103"/>
    <lineage>
        <taxon>Bacteria</taxon>
        <taxon>Bacillati</taxon>
        <taxon>Bacillota</taxon>
        <taxon>Bacilli</taxon>
        <taxon>Bacillales</taxon>
        <taxon>Bacillaceae</taxon>
        <taxon>Alkalihalobacterium</taxon>
    </lineage>
</organism>
<keyword evidence="1" id="KW-0067">ATP-binding</keyword>
<proteinExistence type="predicted"/>
<evidence type="ECO:0000313" key="1">
    <source>
        <dbReference type="EMBL" id="MDE5416056.1"/>
    </source>
</evidence>